<evidence type="ECO:0000313" key="2">
    <source>
        <dbReference type="Proteomes" id="UP000694864"/>
    </source>
</evidence>
<dbReference type="Proteomes" id="UP000694864">
    <property type="component" value="Unplaced"/>
</dbReference>
<reference evidence="2" key="1">
    <citation type="journal article" date="2014" name="Nat. Commun.">
        <title>The emerging biofuel crop Camelina sativa retains a highly undifferentiated hexaploid genome structure.</title>
        <authorList>
            <person name="Kagale S."/>
            <person name="Koh C."/>
            <person name="Nixon J."/>
            <person name="Bollina V."/>
            <person name="Clarke W.E."/>
            <person name="Tuteja R."/>
            <person name="Spillane C."/>
            <person name="Robinson S.J."/>
            <person name="Links M.G."/>
            <person name="Clarke C."/>
            <person name="Higgins E.E."/>
            <person name="Huebert T."/>
            <person name="Sharpe A.G."/>
            <person name="Parkin I.A."/>
        </authorList>
    </citation>
    <scope>NUCLEOTIDE SEQUENCE [LARGE SCALE GENOMIC DNA]</scope>
    <source>
        <strain evidence="2">cv. DH55</strain>
    </source>
</reference>
<name>A0ABM1RI63_CAMSA</name>
<gene>
    <name evidence="3" type="primary">LOC109131998</name>
</gene>
<feature type="non-terminal residue" evidence="3">
    <location>
        <position position="1"/>
    </location>
</feature>
<protein>
    <submittedName>
        <fullName evidence="3">Uncharacterized protein LOC109131998</fullName>
    </submittedName>
</protein>
<keyword evidence="2" id="KW-1185">Reference proteome</keyword>
<reference evidence="3" key="2">
    <citation type="submission" date="2025-08" db="UniProtKB">
        <authorList>
            <consortium name="RefSeq"/>
        </authorList>
    </citation>
    <scope>IDENTIFICATION</scope>
    <source>
        <tissue evidence="3">Leaf</tissue>
    </source>
</reference>
<accession>A0ABM1RI63</accession>
<evidence type="ECO:0000313" key="3">
    <source>
        <dbReference type="RefSeq" id="XP_019098701.1"/>
    </source>
</evidence>
<evidence type="ECO:0000256" key="1">
    <source>
        <dbReference type="SAM" id="Coils"/>
    </source>
</evidence>
<proteinExistence type="predicted"/>
<feature type="non-terminal residue" evidence="3">
    <location>
        <position position="118"/>
    </location>
</feature>
<keyword evidence="1" id="KW-0175">Coiled coil</keyword>
<dbReference type="RefSeq" id="XP_019098701.1">
    <property type="nucleotide sequence ID" value="XM_019243156.1"/>
</dbReference>
<sequence length="118" mass="13708">QSFDEVKERCKTAELEAKRAIELADKARADAVTSQKEKSETQRLAMERLAQIERAERQVENLERQKTDLEDELRKLRLSEMEAVSKVTVLEARVEEREKEIGSLLKETNEQRAHNVKS</sequence>
<feature type="coiled-coil region" evidence="1">
    <location>
        <begin position="3"/>
        <end position="107"/>
    </location>
</feature>
<dbReference type="GeneID" id="109131998"/>
<organism evidence="2 3">
    <name type="scientific">Camelina sativa</name>
    <name type="common">False flax</name>
    <name type="synonym">Myagrum sativum</name>
    <dbReference type="NCBI Taxonomy" id="90675"/>
    <lineage>
        <taxon>Eukaryota</taxon>
        <taxon>Viridiplantae</taxon>
        <taxon>Streptophyta</taxon>
        <taxon>Embryophyta</taxon>
        <taxon>Tracheophyta</taxon>
        <taxon>Spermatophyta</taxon>
        <taxon>Magnoliopsida</taxon>
        <taxon>eudicotyledons</taxon>
        <taxon>Gunneridae</taxon>
        <taxon>Pentapetalae</taxon>
        <taxon>rosids</taxon>
        <taxon>malvids</taxon>
        <taxon>Brassicales</taxon>
        <taxon>Brassicaceae</taxon>
        <taxon>Camelineae</taxon>
        <taxon>Camelina</taxon>
    </lineage>
</organism>